<keyword evidence="3" id="KW-1185">Reference proteome</keyword>
<dbReference type="EMBL" id="JACBZY010000001">
    <property type="protein sequence ID" value="NYG97791.1"/>
    <property type="molecule type" value="Genomic_DNA"/>
</dbReference>
<evidence type="ECO:0000313" key="3">
    <source>
        <dbReference type="Proteomes" id="UP000553888"/>
    </source>
</evidence>
<keyword evidence="1" id="KW-0472">Membrane</keyword>
<evidence type="ECO:0000313" key="2">
    <source>
        <dbReference type="EMBL" id="NYG97791.1"/>
    </source>
</evidence>
<dbReference type="AlphaFoldDB" id="A0A852Y994"/>
<organism evidence="2 3">
    <name type="scientific">Schumannella luteola</name>
    <dbReference type="NCBI Taxonomy" id="472059"/>
    <lineage>
        <taxon>Bacteria</taxon>
        <taxon>Bacillati</taxon>
        <taxon>Actinomycetota</taxon>
        <taxon>Actinomycetes</taxon>
        <taxon>Micrococcales</taxon>
        <taxon>Microbacteriaceae</taxon>
        <taxon>Schumannella</taxon>
    </lineage>
</organism>
<name>A0A852Y994_9MICO</name>
<comment type="caution">
    <text evidence="2">The sequence shown here is derived from an EMBL/GenBank/DDBJ whole genome shotgun (WGS) entry which is preliminary data.</text>
</comment>
<protein>
    <submittedName>
        <fullName evidence="2">Uncharacterized protein</fullName>
    </submittedName>
</protein>
<keyword evidence="1" id="KW-0812">Transmembrane</keyword>
<dbReference type="RefSeq" id="WP_179564721.1">
    <property type="nucleotide sequence ID" value="NZ_JACBZY010000001.1"/>
</dbReference>
<reference evidence="2 3" key="1">
    <citation type="submission" date="2020-07" db="EMBL/GenBank/DDBJ databases">
        <title>Sequencing the genomes of 1000 actinobacteria strains.</title>
        <authorList>
            <person name="Klenk H.-P."/>
        </authorList>
    </citation>
    <scope>NUCLEOTIDE SEQUENCE [LARGE SCALE GENOMIC DNA]</scope>
    <source>
        <strain evidence="2 3">DSM 23141</strain>
    </source>
</reference>
<keyword evidence="1" id="KW-1133">Transmembrane helix</keyword>
<evidence type="ECO:0000256" key="1">
    <source>
        <dbReference type="SAM" id="Phobius"/>
    </source>
</evidence>
<feature type="transmembrane region" description="Helical" evidence="1">
    <location>
        <begin position="12"/>
        <end position="32"/>
    </location>
</feature>
<dbReference type="Proteomes" id="UP000553888">
    <property type="component" value="Unassembled WGS sequence"/>
</dbReference>
<proteinExistence type="predicted"/>
<accession>A0A852Y994</accession>
<feature type="transmembrane region" description="Helical" evidence="1">
    <location>
        <begin position="69"/>
        <end position="92"/>
    </location>
</feature>
<gene>
    <name evidence="2" type="ORF">BJ979_000417</name>
</gene>
<sequence length="109" mass="12024">MTTSRFRQRAAFAVGWVAFAVTTVAMLGALWFDWQSLYWSAQSAVDPNSFADGMRFWALYSAVSPARQAVAALAPILLVTLLAAHAVQWRLLRVQPPTRRRAAGDEDVG</sequence>